<protein>
    <submittedName>
        <fullName evidence="3">Uncharacterized protein</fullName>
    </submittedName>
</protein>
<gene>
    <name evidence="3" type="ORF">Bpfe_003489</name>
</gene>
<keyword evidence="4" id="KW-1185">Reference proteome</keyword>
<name>A0AAD8FKT0_BIOPF</name>
<feature type="non-terminal residue" evidence="3">
    <location>
        <position position="1"/>
    </location>
</feature>
<keyword evidence="2" id="KW-0732">Signal</keyword>
<keyword evidence="1" id="KW-0812">Transmembrane</keyword>
<sequence>MFGTMSFFSFLAYFVLITVVYCASFDDCKDTELQVHLQNFTYKDCDTKCTKGLLLNDTIRLYGTIIGIAKENVSEKDEIMIKKLEGGIDIDVDKLENCIRGESKTYTCSFNISTLNITYYELVRNTRKKLEVYLNVTYNNVSHCSETTELPEIFDPSNVTLFVNAQNVTESYQRIIVENSLLNFHCEDDIEPCDAYMNPLNITLNINGIELTSNEQIIELADSNLDITFTNSPERFYIYMYKNSTEFAFNQTRLLVKNITIEDNIYTFAICVCGVHINVTYSPKFTNKSNYSTERTSVYVSSGPILDVGYIVGLFSLGIIFLITTFAKKC</sequence>
<evidence type="ECO:0000313" key="4">
    <source>
        <dbReference type="Proteomes" id="UP001233172"/>
    </source>
</evidence>
<reference evidence="3" key="1">
    <citation type="journal article" date="2023" name="PLoS Negl. Trop. Dis.">
        <title>A genome sequence for Biomphalaria pfeifferi, the major vector snail for the human-infecting parasite Schistosoma mansoni.</title>
        <authorList>
            <person name="Bu L."/>
            <person name="Lu L."/>
            <person name="Laidemitt M.R."/>
            <person name="Zhang S.M."/>
            <person name="Mutuku M."/>
            <person name="Mkoji G."/>
            <person name="Steinauer M."/>
            <person name="Loker E.S."/>
        </authorList>
    </citation>
    <scope>NUCLEOTIDE SEQUENCE</scope>
    <source>
        <strain evidence="3">KasaAsao</strain>
    </source>
</reference>
<feature type="signal peptide" evidence="2">
    <location>
        <begin position="1"/>
        <end position="22"/>
    </location>
</feature>
<keyword evidence="1" id="KW-1133">Transmembrane helix</keyword>
<keyword evidence="1" id="KW-0472">Membrane</keyword>
<evidence type="ECO:0000313" key="3">
    <source>
        <dbReference type="EMBL" id="KAK0066754.1"/>
    </source>
</evidence>
<evidence type="ECO:0000256" key="1">
    <source>
        <dbReference type="SAM" id="Phobius"/>
    </source>
</evidence>
<comment type="caution">
    <text evidence="3">The sequence shown here is derived from an EMBL/GenBank/DDBJ whole genome shotgun (WGS) entry which is preliminary data.</text>
</comment>
<feature type="transmembrane region" description="Helical" evidence="1">
    <location>
        <begin position="308"/>
        <end position="327"/>
    </location>
</feature>
<dbReference type="EMBL" id="JASAOG010000009">
    <property type="protein sequence ID" value="KAK0066754.1"/>
    <property type="molecule type" value="Genomic_DNA"/>
</dbReference>
<accession>A0AAD8FKT0</accession>
<dbReference type="AlphaFoldDB" id="A0AAD8FKT0"/>
<proteinExistence type="predicted"/>
<feature type="chain" id="PRO_5042232499" evidence="2">
    <location>
        <begin position="23"/>
        <end position="330"/>
    </location>
</feature>
<dbReference type="Proteomes" id="UP001233172">
    <property type="component" value="Unassembled WGS sequence"/>
</dbReference>
<reference evidence="3" key="2">
    <citation type="submission" date="2023-04" db="EMBL/GenBank/DDBJ databases">
        <authorList>
            <person name="Bu L."/>
            <person name="Lu L."/>
            <person name="Laidemitt M.R."/>
            <person name="Zhang S.M."/>
            <person name="Mutuku M."/>
            <person name="Mkoji G."/>
            <person name="Steinauer M."/>
            <person name="Loker E.S."/>
        </authorList>
    </citation>
    <scope>NUCLEOTIDE SEQUENCE</scope>
    <source>
        <strain evidence="3">KasaAsao</strain>
        <tissue evidence="3">Whole Snail</tissue>
    </source>
</reference>
<evidence type="ECO:0000256" key="2">
    <source>
        <dbReference type="SAM" id="SignalP"/>
    </source>
</evidence>
<organism evidence="3 4">
    <name type="scientific">Biomphalaria pfeifferi</name>
    <name type="common">Bloodfluke planorb</name>
    <name type="synonym">Freshwater snail</name>
    <dbReference type="NCBI Taxonomy" id="112525"/>
    <lineage>
        <taxon>Eukaryota</taxon>
        <taxon>Metazoa</taxon>
        <taxon>Spiralia</taxon>
        <taxon>Lophotrochozoa</taxon>
        <taxon>Mollusca</taxon>
        <taxon>Gastropoda</taxon>
        <taxon>Heterobranchia</taxon>
        <taxon>Euthyneura</taxon>
        <taxon>Panpulmonata</taxon>
        <taxon>Hygrophila</taxon>
        <taxon>Lymnaeoidea</taxon>
        <taxon>Planorbidae</taxon>
        <taxon>Biomphalaria</taxon>
    </lineage>
</organism>